<sequence>MKFKKTVARGTAMALLATGGVAAGTATATAGGEPVEAKGSWKRACATREHPNDKDGLSLFASRYWSGDSSTNANAHFQSYGEVWEAENRTTAKVTVRGYVSGKLEFKAVLKKKGDKARKNDSFTEGKKVKLHVTVHGGRGTSKCSGGVT</sequence>
<gene>
    <name evidence="2" type="ORF">DY218_26430</name>
</gene>
<accession>A0A372LZJ7</accession>
<protein>
    <submittedName>
        <fullName evidence="2">Uncharacterized protein</fullName>
    </submittedName>
</protein>
<feature type="chain" id="PRO_5038816185" evidence="1">
    <location>
        <begin position="24"/>
        <end position="149"/>
    </location>
</feature>
<keyword evidence="3" id="KW-1185">Reference proteome</keyword>
<evidence type="ECO:0000256" key="1">
    <source>
        <dbReference type="SAM" id="SignalP"/>
    </source>
</evidence>
<proteinExistence type="predicted"/>
<dbReference type="OrthoDB" id="9901960at2"/>
<evidence type="ECO:0000313" key="2">
    <source>
        <dbReference type="EMBL" id="RFU83695.1"/>
    </source>
</evidence>
<reference evidence="2 3" key="1">
    <citation type="submission" date="2018-08" db="EMBL/GenBank/DDBJ databases">
        <title>Isolation, diversity and antifungal activity of Actinobacteria from wheat.</title>
        <authorList>
            <person name="Han C."/>
        </authorList>
    </citation>
    <scope>NUCLEOTIDE SEQUENCE [LARGE SCALE GENOMIC DNA]</scope>
    <source>
        <strain evidence="2 3">NEAU-YY421</strain>
    </source>
</reference>
<dbReference type="EMBL" id="QUAK01000190">
    <property type="protein sequence ID" value="RFU83695.1"/>
    <property type="molecule type" value="Genomic_DNA"/>
</dbReference>
<dbReference type="RefSeq" id="WP_128558622.1">
    <property type="nucleotide sequence ID" value="NZ_QUAK01000190.1"/>
</dbReference>
<evidence type="ECO:0000313" key="3">
    <source>
        <dbReference type="Proteomes" id="UP000263094"/>
    </source>
</evidence>
<name>A0A372LZJ7_9ACTN</name>
<keyword evidence="1" id="KW-0732">Signal</keyword>
<organism evidence="2 3">
    <name type="scientific">Streptomyces triticagri</name>
    <dbReference type="NCBI Taxonomy" id="2293568"/>
    <lineage>
        <taxon>Bacteria</taxon>
        <taxon>Bacillati</taxon>
        <taxon>Actinomycetota</taxon>
        <taxon>Actinomycetes</taxon>
        <taxon>Kitasatosporales</taxon>
        <taxon>Streptomycetaceae</taxon>
        <taxon>Streptomyces</taxon>
    </lineage>
</organism>
<feature type="signal peptide" evidence="1">
    <location>
        <begin position="1"/>
        <end position="23"/>
    </location>
</feature>
<dbReference type="AlphaFoldDB" id="A0A372LZJ7"/>
<dbReference type="Proteomes" id="UP000263094">
    <property type="component" value="Unassembled WGS sequence"/>
</dbReference>
<comment type="caution">
    <text evidence="2">The sequence shown here is derived from an EMBL/GenBank/DDBJ whole genome shotgun (WGS) entry which is preliminary data.</text>
</comment>